<dbReference type="AlphaFoldDB" id="W4JR41"/>
<keyword evidence="1" id="KW-0812">Transmembrane</keyword>
<feature type="transmembrane region" description="Helical" evidence="1">
    <location>
        <begin position="369"/>
        <end position="389"/>
    </location>
</feature>
<evidence type="ECO:0000256" key="1">
    <source>
        <dbReference type="SAM" id="Phobius"/>
    </source>
</evidence>
<dbReference type="KEGG" id="hir:HETIRDRAFT_455639"/>
<protein>
    <recommendedName>
        <fullName evidence="2">DUF6533 domain-containing protein</fullName>
    </recommendedName>
</protein>
<dbReference type="InParanoid" id="W4JR41"/>
<dbReference type="InterPro" id="IPR045340">
    <property type="entry name" value="DUF6533"/>
</dbReference>
<dbReference type="STRING" id="747525.W4JR41"/>
<dbReference type="EMBL" id="KI925465">
    <property type="protein sequence ID" value="ETW76037.1"/>
    <property type="molecule type" value="Genomic_DNA"/>
</dbReference>
<keyword evidence="4" id="KW-1185">Reference proteome</keyword>
<feature type="transmembrane region" description="Helical" evidence="1">
    <location>
        <begin position="7"/>
        <end position="27"/>
    </location>
</feature>
<proteinExistence type="predicted"/>
<dbReference type="HOGENOM" id="CLU_604196_0_0_1"/>
<evidence type="ECO:0000313" key="4">
    <source>
        <dbReference type="Proteomes" id="UP000030671"/>
    </source>
</evidence>
<keyword evidence="1" id="KW-1133">Transmembrane helix</keyword>
<dbReference type="OrthoDB" id="2686513at2759"/>
<name>W4JR41_HETIT</name>
<gene>
    <name evidence="3" type="ORF">HETIRDRAFT_455639</name>
</gene>
<dbReference type="Pfam" id="PF20151">
    <property type="entry name" value="DUF6533"/>
    <property type="match status" value="1"/>
</dbReference>
<reference evidence="3 4" key="1">
    <citation type="journal article" date="2012" name="New Phytol.">
        <title>Insight into trade-off between wood decay and parasitism from the genome of a fungal forest pathogen.</title>
        <authorList>
            <person name="Olson A."/>
            <person name="Aerts A."/>
            <person name="Asiegbu F."/>
            <person name="Belbahri L."/>
            <person name="Bouzid O."/>
            <person name="Broberg A."/>
            <person name="Canback B."/>
            <person name="Coutinho P.M."/>
            <person name="Cullen D."/>
            <person name="Dalman K."/>
            <person name="Deflorio G."/>
            <person name="van Diepen L.T."/>
            <person name="Dunand C."/>
            <person name="Duplessis S."/>
            <person name="Durling M."/>
            <person name="Gonthier P."/>
            <person name="Grimwood J."/>
            <person name="Fossdal C.G."/>
            <person name="Hansson D."/>
            <person name="Henrissat B."/>
            <person name="Hietala A."/>
            <person name="Himmelstrand K."/>
            <person name="Hoffmeister D."/>
            <person name="Hogberg N."/>
            <person name="James T.Y."/>
            <person name="Karlsson M."/>
            <person name="Kohler A."/>
            <person name="Kues U."/>
            <person name="Lee Y.H."/>
            <person name="Lin Y.C."/>
            <person name="Lind M."/>
            <person name="Lindquist E."/>
            <person name="Lombard V."/>
            <person name="Lucas S."/>
            <person name="Lunden K."/>
            <person name="Morin E."/>
            <person name="Murat C."/>
            <person name="Park J."/>
            <person name="Raffaello T."/>
            <person name="Rouze P."/>
            <person name="Salamov A."/>
            <person name="Schmutz J."/>
            <person name="Solheim H."/>
            <person name="Stahlberg J."/>
            <person name="Velez H."/>
            <person name="de Vries R.P."/>
            <person name="Wiebenga A."/>
            <person name="Woodward S."/>
            <person name="Yakovlev I."/>
            <person name="Garbelotto M."/>
            <person name="Martin F."/>
            <person name="Grigoriev I.V."/>
            <person name="Stenlid J."/>
        </authorList>
    </citation>
    <scope>NUCLEOTIDE SEQUENCE [LARGE SCALE GENOMIC DNA]</scope>
    <source>
        <strain evidence="3 4">TC 32-1</strain>
    </source>
</reference>
<accession>W4JR41</accession>
<dbReference type="Proteomes" id="UP000030671">
    <property type="component" value="Unassembled WGS sequence"/>
</dbReference>
<feature type="transmembrane region" description="Helical" evidence="1">
    <location>
        <begin position="272"/>
        <end position="293"/>
    </location>
</feature>
<keyword evidence="1" id="KW-0472">Membrane</keyword>
<dbReference type="RefSeq" id="XP_009552261.1">
    <property type="nucleotide sequence ID" value="XM_009553966.1"/>
</dbReference>
<dbReference type="eggNOG" id="ENOG502SRV0">
    <property type="taxonomic scope" value="Eukaryota"/>
</dbReference>
<feature type="transmembrane region" description="Helical" evidence="1">
    <location>
        <begin position="58"/>
        <end position="79"/>
    </location>
</feature>
<evidence type="ECO:0000259" key="2">
    <source>
        <dbReference type="Pfam" id="PF20151"/>
    </source>
</evidence>
<feature type="transmembrane region" description="Helical" evidence="1">
    <location>
        <begin position="314"/>
        <end position="338"/>
    </location>
</feature>
<dbReference type="GeneID" id="20676641"/>
<organism evidence="3 4">
    <name type="scientific">Heterobasidion irregulare (strain TC 32-1)</name>
    <dbReference type="NCBI Taxonomy" id="747525"/>
    <lineage>
        <taxon>Eukaryota</taxon>
        <taxon>Fungi</taxon>
        <taxon>Dikarya</taxon>
        <taxon>Basidiomycota</taxon>
        <taxon>Agaricomycotina</taxon>
        <taxon>Agaricomycetes</taxon>
        <taxon>Russulales</taxon>
        <taxon>Bondarzewiaceae</taxon>
        <taxon>Heterobasidion</taxon>
        <taxon>Heterobasidion annosum species complex</taxon>
    </lineage>
</organism>
<sequence>MRLQGNLAAAWEAGLVFDLLIFALIVLKSYQTRVVREWSNAVRLANVGLMQILLQDGALYFGVISLANLANVLTFYVRVNLKDVLPRRTDNEVHSSLRMSTTMMSRLMLHIHEVIAPPPLSDTTISDFEALESDAAQVAEHSANARQSIPQVGSRDVKMDMEYSTALHDYLELFSITILYYDHLITFSEELRYIWKRSFSMASAWFLLWKRGEDTFATGPQSVLMHTVRVNALLPIRVNAFARQVLLVASQLVICTISTIRTYALYNRSKRILALILTIGLAGASVVFWSLVGEHGRGIIHDGEKCEMAMTHTTAVHLAAAWEAGFAFDLLIFVLIVIKSYQDRVVRGWSRAVPLANVGLMQMLFLDGALFFGIISLANLANVLTFYLASPMLRGALSTFSNCISTTMMSRLMLHVHKATAAPLLGDAMTHNGHDYDLAFPEFNAAECAARAV</sequence>
<feature type="domain" description="DUF6533" evidence="2">
    <location>
        <begin position="173"/>
        <end position="208"/>
    </location>
</feature>
<evidence type="ECO:0000313" key="3">
    <source>
        <dbReference type="EMBL" id="ETW76037.1"/>
    </source>
</evidence>